<keyword evidence="2" id="KW-1185">Reference proteome</keyword>
<organism evidence="1 2">
    <name type="scientific">Stylonychia lemnae</name>
    <name type="common">Ciliate</name>
    <dbReference type="NCBI Taxonomy" id="5949"/>
    <lineage>
        <taxon>Eukaryota</taxon>
        <taxon>Sar</taxon>
        <taxon>Alveolata</taxon>
        <taxon>Ciliophora</taxon>
        <taxon>Intramacronucleata</taxon>
        <taxon>Spirotrichea</taxon>
        <taxon>Stichotrichia</taxon>
        <taxon>Sporadotrichida</taxon>
        <taxon>Oxytrichidae</taxon>
        <taxon>Stylonychinae</taxon>
        <taxon>Stylonychia</taxon>
    </lineage>
</organism>
<reference evidence="1 2" key="1">
    <citation type="submission" date="2014-06" db="EMBL/GenBank/DDBJ databases">
        <authorList>
            <person name="Swart Estienne"/>
        </authorList>
    </citation>
    <scope>NUCLEOTIDE SEQUENCE [LARGE SCALE GENOMIC DNA]</scope>
    <source>
        <strain evidence="1 2">130c</strain>
    </source>
</reference>
<sequence>MNPEGLASTLIDFSQPNNSVYYKISYIGKDDIKQLFSEALIFQKTPQFFIVGAKQSLSYYEYSRKFKKQRGLLLASMQSEKSIGGGFLFPQPQSFTLLNDIQILDDFNLTLEVLPLAIYGKSFDISDYDYSYITFDYKLDYWVYYVNQGKLIIQLETNLNNKCDGRLVEIRYEVKQTGRNPMIDLNEVTYPVKYFESTKILVVESSNNSDSQTYEVEIHQYVKNLHYMTVQFPIFNIDNSNCTLSYDLRMPIDNDTSFITFDNMNRTMEIFTDSNDYHGVYIISFWVLVTGFEVKNVSYDLTVNIRHQCVLEQVTELTAISDLYYEILPSNTDPTKLERKDFYQQSLDESLNLAYKCPKYQYSLRTLSKLPIILDFIQLKDNYIEVFSTNPAVAKTYYLLHYGENEYSSLYQVFVIQMSNTTVCQINQVLASQIPNYTYYIQDPERYIFFPQFTQTYDECGPIRYKQRLKSFQNANPIVVGFYPQLGFKQPYLLRAYSNNAADANYSTLIQTIEITGFNTFGTENKTVLMLPNNNTIVKCD</sequence>
<evidence type="ECO:0000313" key="1">
    <source>
        <dbReference type="EMBL" id="CDW82814.1"/>
    </source>
</evidence>
<dbReference type="InParanoid" id="A0A078AKT0"/>
<protein>
    <submittedName>
        <fullName evidence="1">Uncharacterized protein</fullName>
    </submittedName>
</protein>
<dbReference type="Proteomes" id="UP000039865">
    <property type="component" value="Unassembled WGS sequence"/>
</dbReference>
<evidence type="ECO:0000313" key="2">
    <source>
        <dbReference type="Proteomes" id="UP000039865"/>
    </source>
</evidence>
<gene>
    <name evidence="1" type="primary">Contig150.g179</name>
    <name evidence="1" type="ORF">STYLEM_11849</name>
</gene>
<dbReference type="EMBL" id="CCKQ01011270">
    <property type="protein sequence ID" value="CDW82814.1"/>
    <property type="molecule type" value="Genomic_DNA"/>
</dbReference>
<name>A0A078AKT0_STYLE</name>
<dbReference type="AlphaFoldDB" id="A0A078AKT0"/>
<proteinExistence type="predicted"/>
<accession>A0A078AKT0</accession>